<dbReference type="EnsemblPlants" id="OB03G22910.1">
    <property type="protein sequence ID" value="OB03G22910.1"/>
    <property type="gene ID" value="OB03G22910"/>
</dbReference>
<evidence type="ECO:0000256" key="3">
    <source>
        <dbReference type="ARBA" id="ARBA00022753"/>
    </source>
</evidence>
<keyword evidence="3" id="KW-0967">Endosome</keyword>
<keyword evidence="2" id="KW-0813">Transport</keyword>
<keyword evidence="6" id="KW-0472">Membrane</keyword>
<feature type="region of interest" description="Disordered" evidence="7">
    <location>
        <begin position="486"/>
        <end position="523"/>
    </location>
</feature>
<keyword evidence="4" id="KW-0653">Protein transport</keyword>
<dbReference type="PANTHER" id="PTHR20939:SF11">
    <property type="entry name" value="LD12265P"/>
    <property type="match status" value="1"/>
</dbReference>
<dbReference type="HOGENOM" id="CLU_007332_0_0_1"/>
<dbReference type="GO" id="GO:0015031">
    <property type="term" value="P:protein transport"/>
    <property type="evidence" value="ECO:0007669"/>
    <property type="project" value="UniProtKB-KW"/>
</dbReference>
<feature type="compositionally biased region" description="Low complexity" evidence="7">
    <location>
        <begin position="747"/>
        <end position="761"/>
    </location>
</feature>
<feature type="region of interest" description="Disordered" evidence="7">
    <location>
        <begin position="690"/>
        <end position="728"/>
    </location>
</feature>
<evidence type="ECO:0000256" key="6">
    <source>
        <dbReference type="ARBA" id="ARBA00023136"/>
    </source>
</evidence>
<feature type="region of interest" description="Disordered" evidence="7">
    <location>
        <begin position="817"/>
        <end position="886"/>
    </location>
</feature>
<reference evidence="8" key="1">
    <citation type="journal article" date="2013" name="Nat. Commun.">
        <title>Whole-genome sequencing of Oryza brachyantha reveals mechanisms underlying Oryza genome evolution.</title>
        <authorList>
            <person name="Chen J."/>
            <person name="Huang Q."/>
            <person name="Gao D."/>
            <person name="Wang J."/>
            <person name="Lang Y."/>
            <person name="Liu T."/>
            <person name="Li B."/>
            <person name="Bai Z."/>
            <person name="Luis Goicoechea J."/>
            <person name="Liang C."/>
            <person name="Chen C."/>
            <person name="Zhang W."/>
            <person name="Sun S."/>
            <person name="Liao Y."/>
            <person name="Zhang X."/>
            <person name="Yang L."/>
            <person name="Song C."/>
            <person name="Wang M."/>
            <person name="Shi J."/>
            <person name="Liu G."/>
            <person name="Liu J."/>
            <person name="Zhou H."/>
            <person name="Zhou W."/>
            <person name="Yu Q."/>
            <person name="An N."/>
            <person name="Chen Y."/>
            <person name="Cai Q."/>
            <person name="Wang B."/>
            <person name="Liu B."/>
            <person name="Min J."/>
            <person name="Huang Y."/>
            <person name="Wu H."/>
            <person name="Li Z."/>
            <person name="Zhang Y."/>
            <person name="Yin Y."/>
            <person name="Song W."/>
            <person name="Jiang J."/>
            <person name="Jackson S.A."/>
            <person name="Wing R.A."/>
            <person name="Wang J."/>
            <person name="Chen M."/>
        </authorList>
    </citation>
    <scope>NUCLEOTIDE SEQUENCE [LARGE SCALE GENOMIC DNA]</scope>
    <source>
        <strain evidence="8">cv. IRGC 101232</strain>
    </source>
</reference>
<feature type="compositionally biased region" description="Basic and acidic residues" evidence="7">
    <location>
        <begin position="872"/>
        <end position="885"/>
    </location>
</feature>
<dbReference type="Proteomes" id="UP000006038">
    <property type="component" value="Chromosome 3"/>
</dbReference>
<evidence type="ECO:0000313" key="9">
    <source>
        <dbReference type="Proteomes" id="UP000006038"/>
    </source>
</evidence>
<evidence type="ECO:0000256" key="5">
    <source>
        <dbReference type="ARBA" id="ARBA00023121"/>
    </source>
</evidence>
<feature type="region of interest" description="Disordered" evidence="7">
    <location>
        <begin position="625"/>
        <end position="661"/>
    </location>
</feature>
<organism evidence="8">
    <name type="scientific">Oryza brachyantha</name>
    <name type="common">malo sina</name>
    <dbReference type="NCBI Taxonomy" id="4533"/>
    <lineage>
        <taxon>Eukaryota</taxon>
        <taxon>Viridiplantae</taxon>
        <taxon>Streptophyta</taxon>
        <taxon>Embryophyta</taxon>
        <taxon>Tracheophyta</taxon>
        <taxon>Spermatophyta</taxon>
        <taxon>Magnoliopsida</taxon>
        <taxon>Liliopsida</taxon>
        <taxon>Poales</taxon>
        <taxon>Poaceae</taxon>
        <taxon>BOP clade</taxon>
        <taxon>Oryzoideae</taxon>
        <taxon>Oryzeae</taxon>
        <taxon>Oryzinae</taxon>
        <taxon>Oryza</taxon>
    </lineage>
</organism>
<dbReference type="Gramene" id="OB03G22910.1">
    <property type="protein sequence ID" value="OB03G22910.1"/>
    <property type="gene ID" value="OB03G22910"/>
</dbReference>
<proteinExistence type="predicted"/>
<feature type="region of interest" description="Disordered" evidence="7">
    <location>
        <begin position="745"/>
        <end position="795"/>
    </location>
</feature>
<feature type="region of interest" description="Disordered" evidence="7">
    <location>
        <begin position="342"/>
        <end position="363"/>
    </location>
</feature>
<feature type="compositionally biased region" description="Basic and acidic residues" evidence="7">
    <location>
        <begin position="345"/>
        <end position="354"/>
    </location>
</feature>
<feature type="compositionally biased region" description="Basic and acidic residues" evidence="7">
    <location>
        <begin position="690"/>
        <end position="718"/>
    </location>
</feature>
<protein>
    <submittedName>
        <fullName evidence="8">Uncharacterized protein</fullName>
    </submittedName>
</protein>
<evidence type="ECO:0000256" key="7">
    <source>
        <dbReference type="SAM" id="MobiDB-lite"/>
    </source>
</evidence>
<feature type="region of interest" description="Disordered" evidence="7">
    <location>
        <begin position="99"/>
        <end position="136"/>
    </location>
</feature>
<dbReference type="eggNOG" id="ENOG502QS0K">
    <property type="taxonomic scope" value="Eukaryota"/>
</dbReference>
<comment type="subcellular location">
    <subcellularLocation>
        <location evidence="1">Early endosome membrane</location>
        <topology evidence="1">Peripheral membrane protein</topology>
        <orientation evidence="1">Cytoplasmic side</orientation>
    </subcellularLocation>
</comment>
<dbReference type="PANTHER" id="PTHR20939">
    <property type="entry name" value="SORTING NEXIN 20, 21"/>
    <property type="match status" value="1"/>
</dbReference>
<dbReference type="OMA" id="FRGPRMN"/>
<evidence type="ECO:0000313" key="8">
    <source>
        <dbReference type="EnsemblPlants" id="OB03G22910.1"/>
    </source>
</evidence>
<reference evidence="8" key="2">
    <citation type="submission" date="2013-04" db="UniProtKB">
        <authorList>
            <consortium name="EnsemblPlants"/>
        </authorList>
    </citation>
    <scope>IDENTIFICATION</scope>
</reference>
<evidence type="ECO:0000256" key="4">
    <source>
        <dbReference type="ARBA" id="ARBA00022927"/>
    </source>
</evidence>
<feature type="compositionally biased region" description="Basic and acidic residues" evidence="7">
    <location>
        <begin position="851"/>
        <end position="864"/>
    </location>
</feature>
<feature type="compositionally biased region" description="Basic residues" evidence="7">
    <location>
        <begin position="1078"/>
        <end position="1088"/>
    </location>
</feature>
<evidence type="ECO:0000256" key="1">
    <source>
        <dbReference type="ARBA" id="ARBA00004469"/>
    </source>
</evidence>
<keyword evidence="9" id="KW-1185">Reference proteome</keyword>
<evidence type="ECO:0000256" key="2">
    <source>
        <dbReference type="ARBA" id="ARBA00022448"/>
    </source>
</evidence>
<dbReference type="GO" id="GO:1901981">
    <property type="term" value="F:phosphatidylinositol phosphate binding"/>
    <property type="evidence" value="ECO:0007669"/>
    <property type="project" value="TreeGrafter"/>
</dbReference>
<dbReference type="AlphaFoldDB" id="J3LML5"/>
<feature type="region of interest" description="Disordered" evidence="7">
    <location>
        <begin position="1043"/>
        <end position="1096"/>
    </location>
</feature>
<feature type="compositionally biased region" description="Polar residues" evidence="7">
    <location>
        <begin position="719"/>
        <end position="728"/>
    </location>
</feature>
<sequence>MSVAKKEEVCSHRLGPRLDEPAVGVPIKKRPVLPSDRLVPSGRLPLMRPLSPTEAIAVSAAEAGCSKDTFLNRSVSGESHVKGNGMFSPQDQSYAKRSFIQSLTEKKGSSLDGSGDIPSRIESGTSSVGHSDETQSQKFLSLGLQSVSPRNGKISPSSIVKEEGVDQGLSGFPSADVHKDVGATSEPKSSSDSSFGRLPNLDLNLPLDPHDPAESLPIVQDCGNRLYHETLQHQKAHVPLVAPVSTASNGLRQNIDSTLNLSNACGLSNKHGAADVTLDLQLKPPARPELGINWKELAPVPGLSLSLSGKHVDESENNAGLNLSLSDKHIIESENNAPNVAVRSESAESTKKVTTEVGVPRTHKSPVDEVVKLVPSNENPHKSISSTVAGMERIAAGSLVKKEPEEQSQRHIPNDKEKAQLLESPSVVLANNCAQIEKTDSARKVSGKAALDLNSGIFPNVATASVSLPTERLLDATRIETMHADREVKKSIKSEETTTVIPSPTTTTASMSSQRSPLMTKRPLPLRGCGASRTGLCVSASQPLLPTERASCNPGEASVDCKPTTSHVNYRNAVEACGPLQSSSSHSAEPLISNSRNRFAFDGMSQGSAEMDCSEDDDNIVSHRFTTDKPHGGTLGSNQTSDDGTGAKMGTNIQKGHDSDTRQDCSFVTNKIDMQGVSDDKCVDFKDGVSSHSYQDRHQSVDVVNEEPKNKQLLRSDRNTPVNDNDNTIRVKTITGSSTADLRRLSSLDTSTSPKTKSTTDSCKESSSCLEKGKTPKIKSKGLQSPVGKQAASCSEDHVKNVTVKSEHQTVSEEVAKVSELHTRNSVPGEDSHPDGASSSQPHECGMVKSASERSECDKSKPDSCRTTSVQNEKDGQVDGPHWREMGYPYVNRNERWERFMQAEREKNKGEFQSGRHGPDTMNQRRLAHRYGGRGVGSRGHPRNFRGPRMNESEIYFDDEPMIGRRRHFEDDHHSHRIPHRRLMREMDIDGFSGRDAPDPRLLAHGHMEDLSDDMMEERFYVPHSRHHHRQEDLAFIHRNRSHSPGHIRGAPMHLHRGRSPEAMGRSPPLIRTDRPYLPHRRHTHHHGSPFDRMERDDRGMQRNTRRCGMHGGAEGDAFEPHLHPAQLAELHAEAELTDRRKFGERRGYLRSFEASIPAGGDDEMPPYCADADMDFPEAGAGGPRELDGRFRSRGAHRGRDEQEEDDHRCRGPHGWRDGSSNGIRAKRRRY</sequence>
<feature type="compositionally biased region" description="Low complexity" evidence="7">
    <location>
        <begin position="497"/>
        <end position="513"/>
    </location>
</feature>
<feature type="region of interest" description="Disordered" evidence="7">
    <location>
        <begin position="1172"/>
        <end position="1231"/>
    </location>
</feature>
<accession>J3LML5</accession>
<feature type="region of interest" description="Disordered" evidence="7">
    <location>
        <begin position="166"/>
        <end position="197"/>
    </location>
</feature>
<feature type="compositionally biased region" description="Basic and acidic residues" evidence="7">
    <location>
        <begin position="486"/>
        <end position="496"/>
    </location>
</feature>
<dbReference type="GO" id="GO:0031901">
    <property type="term" value="C:early endosome membrane"/>
    <property type="evidence" value="ECO:0007669"/>
    <property type="project" value="UniProtKB-SubCell"/>
</dbReference>
<feature type="compositionally biased region" description="Basic and acidic residues" evidence="7">
    <location>
        <begin position="1198"/>
        <end position="1210"/>
    </location>
</feature>
<dbReference type="InterPro" id="IPR039937">
    <property type="entry name" value="SNX20/SNX21"/>
</dbReference>
<keyword evidence="5" id="KW-0446">Lipid-binding</keyword>
<name>J3LML5_ORYBR</name>